<dbReference type="PANTHER" id="PTHR42829:SF1">
    <property type="entry name" value="INORGANIC CARBON TRANSPORTER SUBUNIT DABB-RELATED"/>
    <property type="match status" value="1"/>
</dbReference>
<dbReference type="InterPro" id="IPR003945">
    <property type="entry name" value="NU5C-like"/>
</dbReference>
<feature type="transmembrane region" description="Helical" evidence="8">
    <location>
        <begin position="378"/>
        <end position="401"/>
    </location>
</feature>
<name>A0A2U3D605_SULT2</name>
<evidence type="ECO:0000256" key="1">
    <source>
        <dbReference type="ARBA" id="ARBA00004651"/>
    </source>
</evidence>
<comment type="similarity">
    <text evidence="2">Belongs to the CPA3 antiporters (TC 2.A.63) subunit A family.</text>
</comment>
<comment type="caution">
    <text evidence="12">The sequence shown here is derived from an EMBL/GenBank/DDBJ whole genome shotgun (WGS) entry which is preliminary data.</text>
</comment>
<keyword evidence="6 8" id="KW-1133">Transmembrane helix</keyword>
<dbReference type="GO" id="GO:0003954">
    <property type="term" value="F:NADH dehydrogenase activity"/>
    <property type="evidence" value="ECO:0007669"/>
    <property type="project" value="TreeGrafter"/>
</dbReference>
<feature type="transmembrane region" description="Helical" evidence="8">
    <location>
        <begin position="437"/>
        <end position="456"/>
    </location>
</feature>
<feature type="transmembrane region" description="Helical" evidence="8">
    <location>
        <begin position="213"/>
        <end position="237"/>
    </location>
</feature>
<dbReference type="PRINTS" id="PR01435">
    <property type="entry name" value="NPOXDRDTASE5"/>
</dbReference>
<feature type="domain" description="NADH:quinone oxidoreductase/Mrp antiporter transmembrane" evidence="10">
    <location>
        <begin position="142"/>
        <end position="363"/>
    </location>
</feature>
<feature type="transmembrane region" description="Helical" evidence="8">
    <location>
        <begin position="257"/>
        <end position="278"/>
    </location>
</feature>
<dbReference type="GO" id="GO:0015990">
    <property type="term" value="P:electron transport coupled proton transport"/>
    <property type="evidence" value="ECO:0007669"/>
    <property type="project" value="TreeGrafter"/>
</dbReference>
<feature type="transmembrane region" description="Helical" evidence="8">
    <location>
        <begin position="407"/>
        <end position="425"/>
    </location>
</feature>
<dbReference type="Pfam" id="PF00662">
    <property type="entry name" value="Proton_antipo_N"/>
    <property type="match status" value="1"/>
</dbReference>
<gene>
    <name evidence="8" type="primary">dabB</name>
    <name evidence="12" type="ORF">BM613_12380</name>
</gene>
<accession>A0A2U3D605</accession>
<dbReference type="InterPro" id="IPR001750">
    <property type="entry name" value="ND/Mrp_TM"/>
</dbReference>
<dbReference type="Pfam" id="PF00361">
    <property type="entry name" value="Proton_antipo_M"/>
    <property type="match status" value="1"/>
</dbReference>
<protein>
    <recommendedName>
        <fullName evidence="8">Probable inorganic carbon transporter subunit DabB</fullName>
    </recommendedName>
</protein>
<keyword evidence="13" id="KW-1185">Reference proteome</keyword>
<sequence>MHFALNMITSTLMLILPLPLFFLGLLIGRRSGPEHPIRGMRRMIMGSVWFSLICAIGATGTYAEGMVQSTPYFSFDLPFGLGQLAIRTEVNDLTVVMLLLVAFVGFIVARYSYTYLDGDSRRMYFLRWFSLTLGSFFTLIASGNMWFFMLSWIATSLFLNKLLAFYRDRPGAVLATRKKYLLDRIADVSLFAAFVLIVRTLHTSQFSHIATALTVMHGSLPVALQIASGLLVLSAVLKSAQFPFHGWLIQVMEAPTPVSALLHAGIIYTGAFLILRMAPLLARVEWAQGALILIGLFALAMTSLMMMTSTQIKGSLAYSTGAQMGFMLLECGLGLYSLAVLHIISHSAYKAHAFLSSGSVVDHYRAPVLPHVSRTATVWNLVLSLLLSTFIASGIGILVGVHFSKQRALIVMGVILTVAISQLFLQVLNKQKIKKSRLLLTMIVVSLSISTAYFGLDALFEVLLGRSFPAVQVLTNTLGNLLLGLITAVFVGLLLIQQMLPRIRYYPFWQYVYVHLYNGLYMDMLLTRWVQKFGPIGYLEFVQKVKEGRSQEVIS</sequence>
<organism evidence="12 13">
    <name type="scientific">Sulfoacidibacillus thermotolerans</name>
    <name type="common">Acidibacillus sulfuroxidans</name>
    <dbReference type="NCBI Taxonomy" id="1765684"/>
    <lineage>
        <taxon>Bacteria</taxon>
        <taxon>Bacillati</taxon>
        <taxon>Bacillota</taxon>
        <taxon>Bacilli</taxon>
        <taxon>Bacillales</taxon>
        <taxon>Alicyclobacillaceae</taxon>
        <taxon>Sulfoacidibacillus</taxon>
    </lineage>
</organism>
<comment type="similarity">
    <text evidence="8">Belongs to the inorganic carbon transporter (TC 9.A.2) DabB family.</text>
</comment>
<feature type="transmembrane region" description="Helical" evidence="8">
    <location>
        <begin position="93"/>
        <end position="113"/>
    </location>
</feature>
<evidence type="ECO:0000256" key="5">
    <source>
        <dbReference type="ARBA" id="ARBA00022692"/>
    </source>
</evidence>
<dbReference type="GO" id="GO:0005886">
    <property type="term" value="C:plasma membrane"/>
    <property type="evidence" value="ECO:0007669"/>
    <property type="project" value="UniProtKB-SubCell"/>
</dbReference>
<feature type="transmembrane region" description="Helical" evidence="8">
    <location>
        <begin position="290"/>
        <end position="312"/>
    </location>
</feature>
<evidence type="ECO:0000256" key="4">
    <source>
        <dbReference type="ARBA" id="ARBA00022475"/>
    </source>
</evidence>
<evidence type="ECO:0000256" key="9">
    <source>
        <dbReference type="RuleBase" id="RU000320"/>
    </source>
</evidence>
<dbReference type="InterPro" id="IPR001516">
    <property type="entry name" value="Proton_antipo_N"/>
</dbReference>
<evidence type="ECO:0000313" key="12">
    <source>
        <dbReference type="EMBL" id="PWI56715.1"/>
    </source>
</evidence>
<evidence type="ECO:0000259" key="11">
    <source>
        <dbReference type="Pfam" id="PF00662"/>
    </source>
</evidence>
<feature type="transmembrane region" description="Helical" evidence="8">
    <location>
        <begin position="476"/>
        <end position="496"/>
    </location>
</feature>
<keyword evidence="5 8" id="KW-0812">Transmembrane</keyword>
<keyword evidence="3 8" id="KW-0813">Transport</keyword>
<dbReference type="HAMAP" id="MF_00862">
    <property type="entry name" value="DabB"/>
    <property type="match status" value="1"/>
</dbReference>
<dbReference type="PRINTS" id="PR01434">
    <property type="entry name" value="NADHDHGNASE5"/>
</dbReference>
<evidence type="ECO:0000313" key="13">
    <source>
        <dbReference type="Proteomes" id="UP000245380"/>
    </source>
</evidence>
<evidence type="ECO:0000256" key="8">
    <source>
        <dbReference type="HAMAP-Rule" id="MF_00862"/>
    </source>
</evidence>
<comment type="function">
    <text evidence="8">Part of an energy-coupled inorganic carbon pump.</text>
</comment>
<evidence type="ECO:0000256" key="2">
    <source>
        <dbReference type="ARBA" id="ARBA00008483"/>
    </source>
</evidence>
<dbReference type="AlphaFoldDB" id="A0A2U3D605"/>
<dbReference type="GO" id="GO:0008137">
    <property type="term" value="F:NADH dehydrogenase (ubiquinone) activity"/>
    <property type="evidence" value="ECO:0007669"/>
    <property type="project" value="InterPro"/>
</dbReference>
<keyword evidence="4 8" id="KW-1003">Cell membrane</keyword>
<feature type="transmembrane region" description="Helical" evidence="8">
    <location>
        <begin position="184"/>
        <end position="201"/>
    </location>
</feature>
<evidence type="ECO:0000256" key="6">
    <source>
        <dbReference type="ARBA" id="ARBA00022989"/>
    </source>
</evidence>
<feature type="transmembrane region" description="Helical" evidence="8">
    <location>
        <begin position="6"/>
        <end position="27"/>
    </location>
</feature>
<feature type="transmembrane region" description="Helical" evidence="8">
    <location>
        <begin position="125"/>
        <end position="153"/>
    </location>
</feature>
<evidence type="ECO:0000259" key="10">
    <source>
        <dbReference type="Pfam" id="PF00361"/>
    </source>
</evidence>
<dbReference type="PANTHER" id="PTHR42829">
    <property type="entry name" value="NADH-UBIQUINONE OXIDOREDUCTASE CHAIN 5"/>
    <property type="match status" value="1"/>
</dbReference>
<feature type="domain" description="NADH-Ubiquinone oxidoreductase (complex I) chain 5 N-terminal" evidence="11">
    <location>
        <begin position="83"/>
        <end position="123"/>
    </location>
</feature>
<dbReference type="EMBL" id="MPDK01000029">
    <property type="protein sequence ID" value="PWI56715.1"/>
    <property type="molecule type" value="Genomic_DNA"/>
</dbReference>
<comment type="subunit">
    <text evidence="8">Forms a complex with DabA.</text>
</comment>
<evidence type="ECO:0000256" key="3">
    <source>
        <dbReference type="ARBA" id="ARBA00022448"/>
    </source>
</evidence>
<keyword evidence="7 8" id="KW-0472">Membrane</keyword>
<feature type="transmembrane region" description="Helical" evidence="8">
    <location>
        <begin position="324"/>
        <end position="344"/>
    </location>
</feature>
<dbReference type="GO" id="GO:0042773">
    <property type="term" value="P:ATP synthesis coupled electron transport"/>
    <property type="evidence" value="ECO:0007669"/>
    <property type="project" value="InterPro"/>
</dbReference>
<dbReference type="OrthoDB" id="9807568at2"/>
<dbReference type="InterPro" id="IPR046396">
    <property type="entry name" value="Transporter_DabB"/>
</dbReference>
<comment type="subcellular location">
    <subcellularLocation>
        <location evidence="1 8">Cell membrane</location>
        <topology evidence="1 8">Multi-pass membrane protein</topology>
    </subcellularLocation>
    <subcellularLocation>
        <location evidence="9">Membrane</location>
        <topology evidence="9">Multi-pass membrane protein</topology>
    </subcellularLocation>
</comment>
<evidence type="ECO:0000256" key="7">
    <source>
        <dbReference type="ARBA" id="ARBA00023136"/>
    </source>
</evidence>
<dbReference type="Proteomes" id="UP000245380">
    <property type="component" value="Unassembled WGS sequence"/>
</dbReference>
<proteinExistence type="inferred from homology"/>
<reference evidence="12 13" key="1">
    <citation type="submission" date="2016-11" db="EMBL/GenBank/DDBJ databases">
        <title>Comparative genomics of Acidibacillus ferroxidans species.</title>
        <authorList>
            <person name="Oliveira G."/>
            <person name="Nunes G."/>
            <person name="Oliveira R."/>
            <person name="Araujo F."/>
            <person name="Salim A."/>
            <person name="Scholte L."/>
            <person name="Morais D."/>
            <person name="Nancucheo I."/>
            <person name="Johnson D.B."/>
            <person name="Grail B."/>
            <person name="Bittencourt J."/>
            <person name="Valadares R."/>
        </authorList>
    </citation>
    <scope>NUCLEOTIDE SEQUENCE [LARGE SCALE GENOMIC DNA]</scope>
    <source>
        <strain evidence="12 13">Y002</strain>
    </source>
</reference>
<feature type="transmembrane region" description="Helical" evidence="8">
    <location>
        <begin position="48"/>
        <end position="73"/>
    </location>
</feature>